<dbReference type="AlphaFoldDB" id="A0AB34JS83"/>
<feature type="signal peptide" evidence="1">
    <location>
        <begin position="1"/>
        <end position="17"/>
    </location>
</feature>
<evidence type="ECO:0000313" key="2">
    <source>
        <dbReference type="EMBL" id="KAL1524464.1"/>
    </source>
</evidence>
<gene>
    <name evidence="2" type="ORF">AB1Y20_019358</name>
</gene>
<evidence type="ECO:0000256" key="1">
    <source>
        <dbReference type="SAM" id="SignalP"/>
    </source>
</evidence>
<keyword evidence="1" id="KW-0732">Signal</keyword>
<reference evidence="2 3" key="1">
    <citation type="journal article" date="2024" name="Science">
        <title>Giant polyketide synthase enzymes in the biosynthesis of giant marine polyether toxins.</title>
        <authorList>
            <person name="Fallon T.R."/>
            <person name="Shende V.V."/>
            <person name="Wierzbicki I.H."/>
            <person name="Pendleton A.L."/>
            <person name="Watervoot N.F."/>
            <person name="Auber R.P."/>
            <person name="Gonzalez D.J."/>
            <person name="Wisecaver J.H."/>
            <person name="Moore B.S."/>
        </authorList>
    </citation>
    <scope>NUCLEOTIDE SEQUENCE [LARGE SCALE GENOMIC DNA]</scope>
    <source>
        <strain evidence="2 3">12B1</strain>
    </source>
</reference>
<comment type="caution">
    <text evidence="2">The sequence shown here is derived from an EMBL/GenBank/DDBJ whole genome shotgun (WGS) entry which is preliminary data.</text>
</comment>
<name>A0AB34JS83_PRYPA</name>
<accession>A0AB34JS83</accession>
<evidence type="ECO:0008006" key="4">
    <source>
        <dbReference type="Google" id="ProtNLM"/>
    </source>
</evidence>
<dbReference type="EMBL" id="JBGBPQ010000005">
    <property type="protein sequence ID" value="KAL1524464.1"/>
    <property type="molecule type" value="Genomic_DNA"/>
</dbReference>
<keyword evidence="3" id="KW-1185">Reference proteome</keyword>
<evidence type="ECO:0000313" key="3">
    <source>
        <dbReference type="Proteomes" id="UP001515480"/>
    </source>
</evidence>
<organism evidence="2 3">
    <name type="scientific">Prymnesium parvum</name>
    <name type="common">Toxic golden alga</name>
    <dbReference type="NCBI Taxonomy" id="97485"/>
    <lineage>
        <taxon>Eukaryota</taxon>
        <taxon>Haptista</taxon>
        <taxon>Haptophyta</taxon>
        <taxon>Prymnesiophyceae</taxon>
        <taxon>Prymnesiales</taxon>
        <taxon>Prymnesiaceae</taxon>
        <taxon>Prymnesium</taxon>
    </lineage>
</organism>
<proteinExistence type="predicted"/>
<sequence>MLALLLFPSAEVGLARGKYNCLTRELWSEEKAAWCCEVRGLGCPPASATKLAAVNCDAISDQEKCDASGCSWCKAGAVPDSCKTIEEAKQLPSAVFQCDNIESPATVASS</sequence>
<protein>
    <recommendedName>
        <fullName evidence="4">PSI domain-containing protein</fullName>
    </recommendedName>
</protein>
<dbReference type="Proteomes" id="UP001515480">
    <property type="component" value="Unassembled WGS sequence"/>
</dbReference>
<feature type="chain" id="PRO_5044339088" description="PSI domain-containing protein" evidence="1">
    <location>
        <begin position="18"/>
        <end position="110"/>
    </location>
</feature>